<dbReference type="AlphaFoldDB" id="A0A6A4GZN3"/>
<reference evidence="1" key="1">
    <citation type="journal article" date="2019" name="Environ. Microbiol.">
        <title>Fungal ecological strategies reflected in gene transcription - a case study of two litter decomposers.</title>
        <authorList>
            <person name="Barbi F."/>
            <person name="Kohler A."/>
            <person name="Barry K."/>
            <person name="Baskaran P."/>
            <person name="Daum C."/>
            <person name="Fauchery L."/>
            <person name="Ihrmark K."/>
            <person name="Kuo A."/>
            <person name="LaButti K."/>
            <person name="Lipzen A."/>
            <person name="Morin E."/>
            <person name="Grigoriev I.V."/>
            <person name="Henrissat B."/>
            <person name="Lindahl B."/>
            <person name="Martin F."/>
        </authorList>
    </citation>
    <scope>NUCLEOTIDE SEQUENCE</scope>
    <source>
        <strain evidence="1">JB14</strain>
    </source>
</reference>
<organism evidence="1 2">
    <name type="scientific">Gymnopus androsaceus JB14</name>
    <dbReference type="NCBI Taxonomy" id="1447944"/>
    <lineage>
        <taxon>Eukaryota</taxon>
        <taxon>Fungi</taxon>
        <taxon>Dikarya</taxon>
        <taxon>Basidiomycota</taxon>
        <taxon>Agaricomycotina</taxon>
        <taxon>Agaricomycetes</taxon>
        <taxon>Agaricomycetidae</taxon>
        <taxon>Agaricales</taxon>
        <taxon>Marasmiineae</taxon>
        <taxon>Omphalotaceae</taxon>
        <taxon>Gymnopus</taxon>
    </lineage>
</organism>
<name>A0A6A4GZN3_9AGAR</name>
<proteinExistence type="predicted"/>
<dbReference type="Proteomes" id="UP000799118">
    <property type="component" value="Unassembled WGS sequence"/>
</dbReference>
<evidence type="ECO:0000313" key="1">
    <source>
        <dbReference type="EMBL" id="KAE9390943.1"/>
    </source>
</evidence>
<dbReference type="EMBL" id="ML769640">
    <property type="protein sequence ID" value="KAE9390943.1"/>
    <property type="molecule type" value="Genomic_DNA"/>
</dbReference>
<accession>A0A6A4GZN3</accession>
<evidence type="ECO:0000313" key="2">
    <source>
        <dbReference type="Proteomes" id="UP000799118"/>
    </source>
</evidence>
<sequence>MCNLFFMPPQALRIQFPHEQWPGWHITELNLQSVSLQPSSGNPNLSKISQLAVGVDPETCTDYSSDSPVFRGTILKAESISVTNGHVGAPSFSPFYNSGTMPSLALKFALREDLVDDLAQEAEVYEGALRPVQGITVPRCYGFFTGVGSEGQQIACLALEFWGESLQQPFKMLSIDIRYAEGNTIFFSFSLLNRVTDNRVAAYFFFS</sequence>
<gene>
    <name evidence="1" type="ORF">BT96DRAFT_323142</name>
</gene>
<keyword evidence="2" id="KW-1185">Reference proteome</keyword>
<dbReference type="OrthoDB" id="2523749at2759"/>
<protein>
    <submittedName>
        <fullName evidence="1">Uncharacterized protein</fullName>
    </submittedName>
</protein>